<gene>
    <name evidence="1" type="ORF">GCM10007876_24550</name>
</gene>
<dbReference type="EMBL" id="BSNM01000014">
    <property type="protein sequence ID" value="GLQ31976.1"/>
    <property type="molecule type" value="Genomic_DNA"/>
</dbReference>
<keyword evidence="2" id="KW-1185">Reference proteome</keyword>
<dbReference type="PIRSF" id="PIRSF007028">
    <property type="entry name" value="UCP007028"/>
    <property type="match status" value="1"/>
</dbReference>
<sequence>MGYLDSFVCAVPNDSREAYRIHAEKAAQVFKSFGAERVVDAWGDDIPEGKLTSFPMAVKCKENETVVLSWIIWPSKEVRDEGMAKFMKDPICNMEENPLPFDGQRMIFGGFNVLVDI</sequence>
<dbReference type="SUPFAM" id="SSF54909">
    <property type="entry name" value="Dimeric alpha+beta barrel"/>
    <property type="match status" value="1"/>
</dbReference>
<evidence type="ECO:0008006" key="3">
    <source>
        <dbReference type="Google" id="ProtNLM"/>
    </source>
</evidence>
<organism evidence="1 2">
    <name type="scientific">Litoribrevibacter albus</name>
    <dbReference type="NCBI Taxonomy" id="1473156"/>
    <lineage>
        <taxon>Bacteria</taxon>
        <taxon>Pseudomonadati</taxon>
        <taxon>Pseudomonadota</taxon>
        <taxon>Gammaproteobacteria</taxon>
        <taxon>Oceanospirillales</taxon>
        <taxon>Oceanospirillaceae</taxon>
        <taxon>Litoribrevibacter</taxon>
    </lineage>
</organism>
<evidence type="ECO:0000313" key="2">
    <source>
        <dbReference type="Proteomes" id="UP001161389"/>
    </source>
</evidence>
<protein>
    <recommendedName>
        <fullName evidence="3">DUF1428 domain-containing protein</fullName>
    </recommendedName>
</protein>
<dbReference type="Proteomes" id="UP001161389">
    <property type="component" value="Unassembled WGS sequence"/>
</dbReference>
<reference evidence="1" key="1">
    <citation type="journal article" date="2014" name="Int. J. Syst. Evol. Microbiol.">
        <title>Complete genome sequence of Corynebacterium casei LMG S-19264T (=DSM 44701T), isolated from a smear-ripened cheese.</title>
        <authorList>
            <consortium name="US DOE Joint Genome Institute (JGI-PGF)"/>
            <person name="Walter F."/>
            <person name="Albersmeier A."/>
            <person name="Kalinowski J."/>
            <person name="Ruckert C."/>
        </authorList>
    </citation>
    <scope>NUCLEOTIDE SEQUENCE</scope>
    <source>
        <strain evidence="1">NBRC 110071</strain>
    </source>
</reference>
<dbReference type="AlphaFoldDB" id="A0AA37W8X8"/>
<comment type="caution">
    <text evidence="1">The sequence shown here is derived from an EMBL/GenBank/DDBJ whole genome shotgun (WGS) entry which is preliminary data.</text>
</comment>
<dbReference type="InterPro" id="IPR011008">
    <property type="entry name" value="Dimeric_a/b-barrel"/>
</dbReference>
<dbReference type="Gene3D" id="3.30.70.100">
    <property type="match status" value="1"/>
</dbReference>
<dbReference type="Pfam" id="PF07237">
    <property type="entry name" value="DUF1428"/>
    <property type="match status" value="1"/>
</dbReference>
<accession>A0AA37W8X8</accession>
<evidence type="ECO:0000313" key="1">
    <source>
        <dbReference type="EMBL" id="GLQ31976.1"/>
    </source>
</evidence>
<proteinExistence type="predicted"/>
<dbReference type="InterPro" id="IPR009874">
    <property type="entry name" value="DUF1428"/>
</dbReference>
<name>A0AA37W8X8_9GAMM</name>
<dbReference type="RefSeq" id="WP_284381779.1">
    <property type="nucleotide sequence ID" value="NZ_BSNM01000014.1"/>
</dbReference>
<reference evidence="1" key="2">
    <citation type="submission" date="2023-01" db="EMBL/GenBank/DDBJ databases">
        <title>Draft genome sequence of Litoribrevibacter albus strain NBRC 110071.</title>
        <authorList>
            <person name="Sun Q."/>
            <person name="Mori K."/>
        </authorList>
    </citation>
    <scope>NUCLEOTIDE SEQUENCE</scope>
    <source>
        <strain evidence="1">NBRC 110071</strain>
    </source>
</reference>